<dbReference type="InterPro" id="IPR013783">
    <property type="entry name" value="Ig-like_fold"/>
</dbReference>
<reference evidence="4" key="1">
    <citation type="submission" date="2016-10" db="EMBL/GenBank/DDBJ databases">
        <title>Sequence of Gallionella enrichment culture.</title>
        <authorList>
            <person name="Poehlein A."/>
            <person name="Muehling M."/>
            <person name="Daniel R."/>
        </authorList>
    </citation>
    <scope>NUCLEOTIDE SEQUENCE</scope>
</reference>
<keyword evidence="2 4" id="KW-0378">Hydrolase</keyword>
<protein>
    <submittedName>
        <fullName evidence="4">Thermostable beta-glucosidase B</fullName>
        <ecNumber evidence="4">3.2.1.21</ecNumber>
    </submittedName>
</protein>
<name>A0A1J5Q3E7_9ZZZZ</name>
<comment type="similarity">
    <text evidence="1">Belongs to the glycosyl hydrolase 3 family.</text>
</comment>
<sequence>MAGDTEKDRHGVNVFRKFTTACILEEPHTPLYPAGFGLGYAAFEYGQVSVNKTALRDEADVLQVSFTLTNIGDRAGTEVAQLYLRDPVGEASRPVRELKGFERVELAAGATRKVTFRVTTEQLAYYRGQTLSDCVHDWESGDFDIMVGPNCEDVQVVRVNWRK</sequence>
<organism evidence="4">
    <name type="scientific">mine drainage metagenome</name>
    <dbReference type="NCBI Taxonomy" id="410659"/>
    <lineage>
        <taxon>unclassified sequences</taxon>
        <taxon>metagenomes</taxon>
        <taxon>ecological metagenomes</taxon>
    </lineage>
</organism>
<dbReference type="InterPro" id="IPR026891">
    <property type="entry name" value="Fn3-like"/>
</dbReference>
<keyword evidence="4" id="KW-0326">Glycosidase</keyword>
<dbReference type="SMART" id="SM01217">
    <property type="entry name" value="Fn3_like"/>
    <property type="match status" value="1"/>
</dbReference>
<dbReference type="Gene3D" id="2.60.40.10">
    <property type="entry name" value="Immunoglobulins"/>
    <property type="match status" value="1"/>
</dbReference>
<dbReference type="FunFam" id="2.60.40.10:FF:000495">
    <property type="entry name" value="Periplasmic beta-glucosidase"/>
    <property type="match status" value="1"/>
</dbReference>
<dbReference type="Pfam" id="PF14310">
    <property type="entry name" value="Fn3-like"/>
    <property type="match status" value="1"/>
</dbReference>
<dbReference type="PANTHER" id="PTHR42715:SF10">
    <property type="entry name" value="BETA-GLUCOSIDASE"/>
    <property type="match status" value="1"/>
</dbReference>
<evidence type="ECO:0000259" key="3">
    <source>
        <dbReference type="SMART" id="SM01217"/>
    </source>
</evidence>
<dbReference type="EMBL" id="MLJW01004226">
    <property type="protein sequence ID" value="OIQ70397.1"/>
    <property type="molecule type" value="Genomic_DNA"/>
</dbReference>
<comment type="caution">
    <text evidence="4">The sequence shown here is derived from an EMBL/GenBank/DDBJ whole genome shotgun (WGS) entry which is preliminary data.</text>
</comment>
<dbReference type="PANTHER" id="PTHR42715">
    <property type="entry name" value="BETA-GLUCOSIDASE"/>
    <property type="match status" value="1"/>
</dbReference>
<accession>A0A1J5Q3E7</accession>
<dbReference type="InterPro" id="IPR050288">
    <property type="entry name" value="Cellulose_deg_GH3"/>
</dbReference>
<gene>
    <name evidence="4" type="primary">bglB_3</name>
    <name evidence="4" type="ORF">GALL_479900</name>
</gene>
<dbReference type="EC" id="3.2.1.21" evidence="4"/>
<evidence type="ECO:0000256" key="2">
    <source>
        <dbReference type="ARBA" id="ARBA00022801"/>
    </source>
</evidence>
<feature type="domain" description="Fibronectin type III-like" evidence="3">
    <location>
        <begin position="78"/>
        <end position="151"/>
    </location>
</feature>
<dbReference type="GO" id="GO:0008422">
    <property type="term" value="F:beta-glucosidase activity"/>
    <property type="evidence" value="ECO:0007669"/>
    <property type="project" value="UniProtKB-EC"/>
</dbReference>
<evidence type="ECO:0000313" key="4">
    <source>
        <dbReference type="EMBL" id="OIQ70397.1"/>
    </source>
</evidence>
<evidence type="ECO:0000256" key="1">
    <source>
        <dbReference type="ARBA" id="ARBA00005336"/>
    </source>
</evidence>
<proteinExistence type="inferred from homology"/>
<dbReference type="AlphaFoldDB" id="A0A1J5Q3E7"/>